<name>A0A8X8KNA1_9RHOB</name>
<feature type="transmembrane region" description="Helical" evidence="5">
    <location>
        <begin position="165"/>
        <end position="190"/>
    </location>
</feature>
<evidence type="ECO:0000256" key="2">
    <source>
        <dbReference type="ARBA" id="ARBA00022692"/>
    </source>
</evidence>
<proteinExistence type="predicted"/>
<feature type="transmembrane region" description="Helical" evidence="5">
    <location>
        <begin position="138"/>
        <end position="158"/>
    </location>
</feature>
<keyword evidence="8" id="KW-1185">Reference proteome</keyword>
<reference evidence="7" key="1">
    <citation type="submission" date="2020-05" db="EMBL/GenBank/DDBJ databases">
        <title>Fertoebacter nigrum gen. nov., sp. nov., a new member of the family Rhodobacteraceae.</title>
        <authorList>
            <person name="Szuroczki S."/>
            <person name="Abbaszade G."/>
            <person name="Buni D."/>
            <person name="Schumann P."/>
            <person name="Toth E."/>
        </authorList>
    </citation>
    <scope>NUCLEOTIDE SEQUENCE</scope>
    <source>
        <strain evidence="7">RG-N-1a</strain>
    </source>
</reference>
<organism evidence="7 8">
    <name type="scientific">Fertoeibacter niger</name>
    <dbReference type="NCBI Taxonomy" id="2656921"/>
    <lineage>
        <taxon>Bacteria</taxon>
        <taxon>Pseudomonadati</taxon>
        <taxon>Pseudomonadota</taxon>
        <taxon>Alphaproteobacteria</taxon>
        <taxon>Rhodobacterales</taxon>
        <taxon>Paracoccaceae</taxon>
        <taxon>Fertoeibacter</taxon>
    </lineage>
</organism>
<dbReference type="Pfam" id="PF04893">
    <property type="entry name" value="Yip1"/>
    <property type="match status" value="1"/>
</dbReference>
<evidence type="ECO:0000256" key="1">
    <source>
        <dbReference type="ARBA" id="ARBA00004141"/>
    </source>
</evidence>
<dbReference type="AlphaFoldDB" id="A0A8X8KNA1"/>
<sequence>MELNLGNLLRLARFTVQNPQRGAQAVLAINPPDQARWLAFLLTAALSAIMTALSVALLPPDLRAAMGGQLANPLVSAALQAGVLLLAVQAIHHVGRWRGGTGTFADALLLVVWLQFILLCLQAVQLVAQVLLPPLADMVGIFALVLFFWLLTNFVTALHGFRSRLAVFGGIIAVTVLLAFALAILLIPFMPALPPGV</sequence>
<dbReference type="InterPro" id="IPR006977">
    <property type="entry name" value="Yip1_dom"/>
</dbReference>
<feature type="transmembrane region" description="Helical" evidence="5">
    <location>
        <begin position="37"/>
        <end position="57"/>
    </location>
</feature>
<feature type="transmembrane region" description="Helical" evidence="5">
    <location>
        <begin position="77"/>
        <end position="95"/>
    </location>
</feature>
<dbReference type="EMBL" id="WHUT02000002">
    <property type="protein sequence ID" value="NUB43815.1"/>
    <property type="molecule type" value="Genomic_DNA"/>
</dbReference>
<comment type="subcellular location">
    <subcellularLocation>
        <location evidence="1">Membrane</location>
        <topology evidence="1">Multi-pass membrane protein</topology>
    </subcellularLocation>
</comment>
<dbReference type="GO" id="GO:0016020">
    <property type="term" value="C:membrane"/>
    <property type="evidence" value="ECO:0007669"/>
    <property type="project" value="UniProtKB-SubCell"/>
</dbReference>
<evidence type="ECO:0000313" key="8">
    <source>
        <dbReference type="Proteomes" id="UP000484076"/>
    </source>
</evidence>
<evidence type="ECO:0000256" key="3">
    <source>
        <dbReference type="ARBA" id="ARBA00022989"/>
    </source>
</evidence>
<evidence type="ECO:0000313" key="7">
    <source>
        <dbReference type="EMBL" id="NUB43815.1"/>
    </source>
</evidence>
<protein>
    <submittedName>
        <fullName evidence="7">YIP1 family protein</fullName>
    </submittedName>
</protein>
<dbReference type="RefSeq" id="WP_152824140.1">
    <property type="nucleotide sequence ID" value="NZ_WHUT02000002.1"/>
</dbReference>
<keyword evidence="3 5" id="KW-1133">Transmembrane helix</keyword>
<keyword evidence="4 5" id="KW-0472">Membrane</keyword>
<keyword evidence="2 5" id="KW-0812">Transmembrane</keyword>
<feature type="domain" description="Yip1" evidence="6">
    <location>
        <begin position="18"/>
        <end position="183"/>
    </location>
</feature>
<evidence type="ECO:0000256" key="5">
    <source>
        <dbReference type="SAM" id="Phobius"/>
    </source>
</evidence>
<comment type="caution">
    <text evidence="7">The sequence shown here is derived from an EMBL/GenBank/DDBJ whole genome shotgun (WGS) entry which is preliminary data.</text>
</comment>
<evidence type="ECO:0000256" key="4">
    <source>
        <dbReference type="ARBA" id="ARBA00023136"/>
    </source>
</evidence>
<accession>A0A8X8KNA1</accession>
<evidence type="ECO:0000259" key="6">
    <source>
        <dbReference type="Pfam" id="PF04893"/>
    </source>
</evidence>
<dbReference type="Proteomes" id="UP000484076">
    <property type="component" value="Unassembled WGS sequence"/>
</dbReference>
<feature type="transmembrane region" description="Helical" evidence="5">
    <location>
        <begin position="107"/>
        <end position="132"/>
    </location>
</feature>
<gene>
    <name evidence="7" type="ORF">GEU84_005420</name>
</gene>